<dbReference type="InterPro" id="IPR027417">
    <property type="entry name" value="P-loop_NTPase"/>
</dbReference>
<dbReference type="GO" id="GO:0003924">
    <property type="term" value="F:GTPase activity"/>
    <property type="evidence" value="ECO:0007669"/>
    <property type="project" value="InterPro"/>
</dbReference>
<dbReference type="SUPFAM" id="SSF50465">
    <property type="entry name" value="EF-Tu/eEF-1alpha/eIF2-gamma C-terminal domain"/>
    <property type="match status" value="1"/>
</dbReference>
<dbReference type="PROSITE" id="PS51722">
    <property type="entry name" value="G_TR_2"/>
    <property type="match status" value="1"/>
</dbReference>
<dbReference type="GO" id="GO:0005525">
    <property type="term" value="F:GTP binding"/>
    <property type="evidence" value="ECO:0007669"/>
    <property type="project" value="UniProtKB-KW"/>
</dbReference>
<evidence type="ECO:0000256" key="2">
    <source>
        <dbReference type="ARBA" id="ARBA00022741"/>
    </source>
</evidence>
<keyword evidence="2" id="KW-0547">Nucleotide-binding</keyword>
<dbReference type="Pfam" id="PF00009">
    <property type="entry name" value="GTP_EFTU"/>
    <property type="match status" value="1"/>
</dbReference>
<dbReference type="PANTHER" id="PTHR43721:SF9">
    <property type="entry name" value="GTP-BINDING PROTEIN 1"/>
    <property type="match status" value="1"/>
</dbReference>
<dbReference type="SUPFAM" id="SSF50447">
    <property type="entry name" value="Translation proteins"/>
    <property type="match status" value="1"/>
</dbReference>
<accession>A0A0H5RK77</accession>
<dbReference type="Gene3D" id="3.40.50.300">
    <property type="entry name" value="P-loop containing nucleotide triphosphate hydrolases"/>
    <property type="match status" value="1"/>
</dbReference>
<reference evidence="5" key="1">
    <citation type="submission" date="2015-04" db="EMBL/GenBank/DDBJ databases">
        <title>The genome sequence of the plant pathogenic Rhizarian Plasmodiophora brassicae reveals insights in its biotrophic life cycle and the origin of chitin synthesis.</title>
        <authorList>
            <person name="Schwelm A."/>
            <person name="Fogelqvist J."/>
            <person name="Knaust A."/>
            <person name="Julke S."/>
            <person name="Lilja T."/>
            <person name="Dhandapani V."/>
            <person name="Bonilla-Rosso G."/>
            <person name="Karlsson M."/>
            <person name="Shevchenko A."/>
            <person name="Choi S.R."/>
            <person name="Kim H.G."/>
            <person name="Park J.Y."/>
            <person name="Lim Y.P."/>
            <person name="Ludwig-Muller J."/>
            <person name="Dixelius C."/>
        </authorList>
    </citation>
    <scope>NUCLEOTIDE SEQUENCE</scope>
    <source>
        <tissue evidence="5">Potato root galls</tissue>
    </source>
</reference>
<keyword evidence="3" id="KW-0342">GTP-binding</keyword>
<dbReference type="InterPro" id="IPR050055">
    <property type="entry name" value="EF-Tu_GTPase"/>
</dbReference>
<evidence type="ECO:0000256" key="3">
    <source>
        <dbReference type="ARBA" id="ARBA00023134"/>
    </source>
</evidence>
<dbReference type="Gene3D" id="2.40.30.10">
    <property type="entry name" value="Translation factors"/>
    <property type="match status" value="2"/>
</dbReference>
<dbReference type="Pfam" id="PF22594">
    <property type="entry name" value="GTP-eEF1A_C"/>
    <property type="match status" value="1"/>
</dbReference>
<name>A0A0H5RK77_9EUKA</name>
<dbReference type="InterPro" id="IPR009001">
    <property type="entry name" value="Transl_elong_EF1A/Init_IF2_C"/>
</dbReference>
<dbReference type="GO" id="GO:0003746">
    <property type="term" value="F:translation elongation factor activity"/>
    <property type="evidence" value="ECO:0007669"/>
    <property type="project" value="TreeGrafter"/>
</dbReference>
<feature type="domain" description="Tr-type G" evidence="4">
    <location>
        <begin position="11"/>
        <end position="257"/>
    </location>
</feature>
<dbReference type="PANTHER" id="PTHR43721">
    <property type="entry name" value="ELONGATION FACTOR TU-RELATED"/>
    <property type="match status" value="1"/>
</dbReference>
<dbReference type="CDD" id="cd03708">
    <property type="entry name" value="GTPBP_III"/>
    <property type="match status" value="1"/>
</dbReference>
<dbReference type="FunFam" id="3.40.50.300:FF:000091">
    <property type="entry name" value="Probable GTP-binding protein 1"/>
    <property type="match status" value="1"/>
</dbReference>
<dbReference type="InterPro" id="IPR054696">
    <property type="entry name" value="GTP-eEF1A_C"/>
</dbReference>
<evidence type="ECO:0000259" key="4">
    <source>
        <dbReference type="PROSITE" id="PS51722"/>
    </source>
</evidence>
<sequence>MAGQESSSKLPCDIRVGVVGNVDAGKSTLIGVLTSGTLDDGRGLARSGVFRHKHELDSGRTSSISHHILGFDANREPVQTQGQGRNRTWKTIGDHSETVIVFIDLAGHEKYLKTTICGLSGSYPDYVCALIGANMGISKMTKEHIGVAIALQIPLFVVITKVDICPPGVLKSTLNTVLRLLKSPQAGKLPVVVRSASDINTVLNNASSDGNATDSSSGCGRLGQRVCPIFLASCVSGVGVDLLKTFLSRLRPYRSWVGRGIQPAHLQIDEAFLVSGVGIVVSGTVISGVIQANDHMLLGPFADGSFLPVQIRSLQCRRSPLSSASPGVACAVSLRSLLRKSPIKLLRPFLRRGMVLIARTGTPTACRRFDAEILVLHHPTTIRPNYQAVVHCGSIRQTAAIESIQKVNNEAVPGELVKSLRTGDKATVRFRFLSRPEYICCDETIIFREGSCKGIGTIKNTFVQ</sequence>
<dbReference type="AlphaFoldDB" id="A0A0H5RK77"/>
<dbReference type="EMBL" id="HACM01008692">
    <property type="protein sequence ID" value="CRZ09134.1"/>
    <property type="molecule type" value="Transcribed_RNA"/>
</dbReference>
<dbReference type="InterPro" id="IPR009000">
    <property type="entry name" value="Transl_B-barrel_sf"/>
</dbReference>
<evidence type="ECO:0000256" key="1">
    <source>
        <dbReference type="ARBA" id="ARBA00007249"/>
    </source>
</evidence>
<protein>
    <recommendedName>
        <fullName evidence="4">Tr-type G domain-containing protein</fullName>
    </recommendedName>
</protein>
<organism evidence="5">
    <name type="scientific">Spongospora subterranea</name>
    <dbReference type="NCBI Taxonomy" id="70186"/>
    <lineage>
        <taxon>Eukaryota</taxon>
        <taxon>Sar</taxon>
        <taxon>Rhizaria</taxon>
        <taxon>Endomyxa</taxon>
        <taxon>Phytomyxea</taxon>
        <taxon>Plasmodiophorida</taxon>
        <taxon>Plasmodiophoridae</taxon>
        <taxon>Spongospora</taxon>
    </lineage>
</organism>
<dbReference type="InterPro" id="IPR000795">
    <property type="entry name" value="T_Tr_GTP-bd_dom"/>
</dbReference>
<dbReference type="SUPFAM" id="SSF52540">
    <property type="entry name" value="P-loop containing nucleoside triphosphate hydrolases"/>
    <property type="match status" value="1"/>
</dbReference>
<comment type="similarity">
    <text evidence="1">Belongs to the TRAFAC class translation factor GTPase superfamily. Classic translation factor GTPase family. EF-Tu/EF-1A subfamily.</text>
</comment>
<dbReference type="CDD" id="cd03694">
    <property type="entry name" value="GTPBP_II"/>
    <property type="match status" value="1"/>
</dbReference>
<evidence type="ECO:0000313" key="5">
    <source>
        <dbReference type="EMBL" id="CRZ09134.1"/>
    </source>
</evidence>
<proteinExistence type="inferred from homology"/>